<dbReference type="Proteomes" id="UP001282284">
    <property type="component" value="Unassembled WGS sequence"/>
</dbReference>
<evidence type="ECO:0008006" key="3">
    <source>
        <dbReference type="Google" id="ProtNLM"/>
    </source>
</evidence>
<dbReference type="EMBL" id="JAUBDI010000006">
    <property type="protein sequence ID" value="MDW0113267.1"/>
    <property type="molecule type" value="Genomic_DNA"/>
</dbReference>
<gene>
    <name evidence="1" type="ORF">QT711_08705</name>
</gene>
<comment type="caution">
    <text evidence="1">The sequence shown here is derived from an EMBL/GenBank/DDBJ whole genome shotgun (WGS) entry which is preliminary data.</text>
</comment>
<keyword evidence="2" id="KW-1185">Reference proteome</keyword>
<accession>A0ABU4GA65</accession>
<sequence length="376" mass="43961">MAGYIFNLNNESSLEYSMQNGVYSTLMKLPDTAYWRVNHEGTFADYMTMSEGDNVYFFFQRKIYGIGELINIKGNSKFLNFPSSDLPTDFDYSVLRNKMILSNSDENIKNRMLCTFKGSPHFFKKGVDMDEVLSSNPDSFKMLRAFWKRSFIKIDHKENKALLDIILKNNEENLITSNNIYHETDTLKNRIINIVNDNYFVRSENILNCCVNSDGSIGHEMALEAGVLDYIYNKKTSVFGEWDYLTHQVIASPFKPIDYMDKMDVFGYRFIKGFNTISKYLVIEIKRGVADKETVSQLMKYVDWVNQEYSYGDYNMIEAFVVANHFPDEVKDFKNIFGKRKFTKGTRPAQSLEWSNLRLIEYSFDITSKQLNFYEI</sequence>
<evidence type="ECO:0000313" key="1">
    <source>
        <dbReference type="EMBL" id="MDW0113267.1"/>
    </source>
</evidence>
<dbReference type="InterPro" id="IPR011856">
    <property type="entry name" value="tRNA_endonuc-like_dom_sf"/>
</dbReference>
<evidence type="ECO:0000313" key="2">
    <source>
        <dbReference type="Proteomes" id="UP001282284"/>
    </source>
</evidence>
<dbReference type="RefSeq" id="WP_317943491.1">
    <property type="nucleotide sequence ID" value="NZ_JAUBDI010000006.1"/>
</dbReference>
<organism evidence="1 2">
    <name type="scientific">Sporosarcina saromensis</name>
    <dbReference type="NCBI Taxonomy" id="359365"/>
    <lineage>
        <taxon>Bacteria</taxon>
        <taxon>Bacillati</taxon>
        <taxon>Bacillota</taxon>
        <taxon>Bacilli</taxon>
        <taxon>Bacillales</taxon>
        <taxon>Caryophanaceae</taxon>
        <taxon>Sporosarcina</taxon>
    </lineage>
</organism>
<name>A0ABU4GA65_9BACL</name>
<dbReference type="Gene3D" id="3.40.1350.10">
    <property type="match status" value="1"/>
</dbReference>
<reference evidence="1 2" key="1">
    <citation type="submission" date="2023-06" db="EMBL/GenBank/DDBJ databases">
        <title>Sporosarcina sp. nov., isolated from Korean traditional fermented seafood 'Jeotgal'.</title>
        <authorList>
            <person name="Yang A.I."/>
            <person name="Shin N.-R."/>
        </authorList>
    </citation>
    <scope>NUCLEOTIDE SEQUENCE [LARGE SCALE GENOMIC DNA]</scope>
    <source>
        <strain evidence="1 2">KCTC13119</strain>
    </source>
</reference>
<proteinExistence type="predicted"/>
<protein>
    <recommendedName>
        <fullName evidence="3">EVE domain-containing protein</fullName>
    </recommendedName>
</protein>